<sequence>MLPLKATFLLITITFGSAFRKQGVAVKGQLICGGKPLRNTKVKIYDLDRNFGDSDDLLDEGYTDIDGEFALTGTTREMTDIEPVLYIYHDCEDGIRPCQKRVRMTVPKRFIHSGTPKEWFDVGSVNLSTTFPDEDRSCNH</sequence>
<reference evidence="6" key="1">
    <citation type="submission" date="2021-06" db="EMBL/GenBank/DDBJ databases">
        <title>Parelaphostrongylus tenuis whole genome reference sequence.</title>
        <authorList>
            <person name="Garwood T.J."/>
            <person name="Larsen P.A."/>
            <person name="Fountain-Jones N.M."/>
            <person name="Garbe J.R."/>
            <person name="Macchietto M.G."/>
            <person name="Kania S.A."/>
            <person name="Gerhold R.W."/>
            <person name="Richards J.E."/>
            <person name="Wolf T.M."/>
        </authorList>
    </citation>
    <scope>NUCLEOTIDE SEQUENCE</scope>
    <source>
        <strain evidence="6">MNPRO001-30</strain>
        <tissue evidence="6">Meninges</tissue>
    </source>
</reference>
<dbReference type="Proteomes" id="UP001196413">
    <property type="component" value="Unassembled WGS sequence"/>
</dbReference>
<feature type="signal peptide" evidence="5">
    <location>
        <begin position="1"/>
        <end position="18"/>
    </location>
</feature>
<comment type="caution">
    <text evidence="6">The sequence shown here is derived from an EMBL/GenBank/DDBJ whole genome shotgun (WGS) entry which is preliminary data.</text>
</comment>
<dbReference type="AlphaFoldDB" id="A0AAD5MK34"/>
<comment type="similarity">
    <text evidence="2">Belongs to the nematode transthyretin-like family.</text>
</comment>
<evidence type="ECO:0000256" key="3">
    <source>
        <dbReference type="ARBA" id="ARBA00022525"/>
    </source>
</evidence>
<dbReference type="Gene3D" id="2.60.40.3330">
    <property type="match status" value="1"/>
</dbReference>
<accession>A0AAD5MK34</accession>
<dbReference type="InterPro" id="IPR001534">
    <property type="entry name" value="Transthyretin-like"/>
</dbReference>
<dbReference type="PANTHER" id="PTHR21700:SF56">
    <property type="entry name" value="TRANSTHYRETIN-LIKE FAMILY PROTEIN"/>
    <property type="match status" value="1"/>
</dbReference>
<dbReference type="InterPro" id="IPR038479">
    <property type="entry name" value="Transthyretin-like_sf"/>
</dbReference>
<evidence type="ECO:0000256" key="1">
    <source>
        <dbReference type="ARBA" id="ARBA00004613"/>
    </source>
</evidence>
<keyword evidence="3" id="KW-0964">Secreted</keyword>
<evidence type="ECO:0000256" key="5">
    <source>
        <dbReference type="SAM" id="SignalP"/>
    </source>
</evidence>
<dbReference type="Pfam" id="PF01060">
    <property type="entry name" value="TTR-52"/>
    <property type="match status" value="1"/>
</dbReference>
<keyword evidence="4 5" id="KW-0732">Signal</keyword>
<name>A0AAD5MK34_PARTN</name>
<comment type="subcellular location">
    <subcellularLocation>
        <location evidence="1">Secreted</location>
    </subcellularLocation>
</comment>
<gene>
    <name evidence="6" type="ORF">KIN20_018521</name>
</gene>
<dbReference type="PANTHER" id="PTHR21700">
    <property type="entry name" value="TRANSTHYRETIN-LIKE FAMILY PROTEIN-RELATED"/>
    <property type="match status" value="1"/>
</dbReference>
<dbReference type="EMBL" id="JAHQIW010003685">
    <property type="protein sequence ID" value="KAJ1359735.1"/>
    <property type="molecule type" value="Genomic_DNA"/>
</dbReference>
<dbReference type="GO" id="GO:0005576">
    <property type="term" value="C:extracellular region"/>
    <property type="evidence" value="ECO:0007669"/>
    <property type="project" value="UniProtKB-SubCell"/>
</dbReference>
<protein>
    <submittedName>
        <fullName evidence="6">Uncharacterized protein</fullName>
    </submittedName>
</protein>
<evidence type="ECO:0000256" key="2">
    <source>
        <dbReference type="ARBA" id="ARBA00010112"/>
    </source>
</evidence>
<keyword evidence="7" id="KW-1185">Reference proteome</keyword>
<feature type="chain" id="PRO_5042270760" evidence="5">
    <location>
        <begin position="19"/>
        <end position="140"/>
    </location>
</feature>
<evidence type="ECO:0000256" key="4">
    <source>
        <dbReference type="ARBA" id="ARBA00022729"/>
    </source>
</evidence>
<evidence type="ECO:0000313" key="7">
    <source>
        <dbReference type="Proteomes" id="UP001196413"/>
    </source>
</evidence>
<organism evidence="6 7">
    <name type="scientific">Parelaphostrongylus tenuis</name>
    <name type="common">Meningeal worm</name>
    <dbReference type="NCBI Taxonomy" id="148309"/>
    <lineage>
        <taxon>Eukaryota</taxon>
        <taxon>Metazoa</taxon>
        <taxon>Ecdysozoa</taxon>
        <taxon>Nematoda</taxon>
        <taxon>Chromadorea</taxon>
        <taxon>Rhabditida</taxon>
        <taxon>Rhabditina</taxon>
        <taxon>Rhabditomorpha</taxon>
        <taxon>Strongyloidea</taxon>
        <taxon>Metastrongylidae</taxon>
        <taxon>Parelaphostrongylus</taxon>
    </lineage>
</organism>
<proteinExistence type="inferred from homology"/>
<evidence type="ECO:0000313" key="6">
    <source>
        <dbReference type="EMBL" id="KAJ1359735.1"/>
    </source>
</evidence>
<dbReference type="GO" id="GO:0009986">
    <property type="term" value="C:cell surface"/>
    <property type="evidence" value="ECO:0007669"/>
    <property type="project" value="InterPro"/>
</dbReference>